<organism evidence="1 2">
    <name type="scientific">Lactiplantibacillus fabifermentans DSM 21115</name>
    <dbReference type="NCBI Taxonomy" id="1413187"/>
    <lineage>
        <taxon>Bacteria</taxon>
        <taxon>Bacillati</taxon>
        <taxon>Bacillota</taxon>
        <taxon>Bacilli</taxon>
        <taxon>Lactobacillales</taxon>
        <taxon>Lactobacillaceae</taxon>
        <taxon>Lactiplantibacillus</taxon>
    </lineage>
</organism>
<dbReference type="AlphaFoldDB" id="A0A0R2NTW9"/>
<dbReference type="PANTHER" id="PTHR42999">
    <property type="entry name" value="ANTIBIOTIC RESISTANCE PROTEIN MCBG"/>
    <property type="match status" value="1"/>
</dbReference>
<dbReference type="Proteomes" id="UP000050920">
    <property type="component" value="Unassembled WGS sequence"/>
</dbReference>
<dbReference type="EMBL" id="AYGX02000018">
    <property type="protein sequence ID" value="KRO29128.1"/>
    <property type="molecule type" value="Genomic_DNA"/>
</dbReference>
<accession>A0A0R2NTW9</accession>
<dbReference type="InterPro" id="IPR001646">
    <property type="entry name" value="5peptide_repeat"/>
</dbReference>
<dbReference type="Gene3D" id="2.160.20.80">
    <property type="entry name" value="E3 ubiquitin-protein ligase SopA"/>
    <property type="match status" value="1"/>
</dbReference>
<dbReference type="SUPFAM" id="SSF141571">
    <property type="entry name" value="Pentapeptide repeat-like"/>
    <property type="match status" value="1"/>
</dbReference>
<keyword evidence="2" id="KW-1185">Reference proteome</keyword>
<evidence type="ECO:0000313" key="2">
    <source>
        <dbReference type="Proteomes" id="UP000050920"/>
    </source>
</evidence>
<dbReference type="Pfam" id="PF13599">
    <property type="entry name" value="Pentapeptide_4"/>
    <property type="match status" value="1"/>
</dbReference>
<reference evidence="1 2" key="1">
    <citation type="journal article" date="2015" name="Genome Announc.">
        <title>Expanding the biotechnology potential of lactobacilli through comparative genomics of 213 strains and associated genera.</title>
        <authorList>
            <person name="Sun Z."/>
            <person name="Harris H.M."/>
            <person name="McCann A."/>
            <person name="Guo C."/>
            <person name="Argimon S."/>
            <person name="Zhang W."/>
            <person name="Yang X."/>
            <person name="Jeffery I.B."/>
            <person name="Cooney J.C."/>
            <person name="Kagawa T.F."/>
            <person name="Liu W."/>
            <person name="Song Y."/>
            <person name="Salvetti E."/>
            <person name="Wrobel A."/>
            <person name="Rasinkangas P."/>
            <person name="Parkhill J."/>
            <person name="Rea M.C."/>
            <person name="O'Sullivan O."/>
            <person name="Ritari J."/>
            <person name="Douillard F.P."/>
            <person name="Paul Ross R."/>
            <person name="Yang R."/>
            <person name="Briner A.E."/>
            <person name="Felis G.E."/>
            <person name="de Vos W.M."/>
            <person name="Barrangou R."/>
            <person name="Klaenhammer T.R."/>
            <person name="Caufield P.W."/>
            <person name="Cui Y."/>
            <person name="Zhang H."/>
            <person name="O'Toole P.W."/>
        </authorList>
    </citation>
    <scope>NUCLEOTIDE SEQUENCE [LARGE SCALE GENOMIC DNA]</scope>
    <source>
        <strain evidence="1 2">DSM 21115</strain>
    </source>
</reference>
<proteinExistence type="predicted"/>
<name>A0A0R2NTW9_9LACO</name>
<evidence type="ECO:0008006" key="3">
    <source>
        <dbReference type="Google" id="ProtNLM"/>
    </source>
</evidence>
<dbReference type="InterPro" id="IPR052949">
    <property type="entry name" value="PA_immunity-related"/>
</dbReference>
<gene>
    <name evidence="1" type="ORF">DY78_GL001451</name>
</gene>
<comment type="caution">
    <text evidence="1">The sequence shown here is derived from an EMBL/GenBank/DDBJ whole genome shotgun (WGS) entry which is preliminary data.</text>
</comment>
<protein>
    <recommendedName>
        <fullName evidence="3">Pentapeptide repeat-containing protein</fullName>
    </recommendedName>
</protein>
<dbReference type="PANTHER" id="PTHR42999:SF1">
    <property type="entry name" value="PENTAPEPTIDE REPEAT-CONTAINING PROTEIN"/>
    <property type="match status" value="1"/>
</dbReference>
<sequence length="159" mass="17934">MTAMNAPKIDPTILPAIDLLTIRTAEDQLLANGAVVQQTVTNLTLTHPLIEQCYFENTILSENDFERLELTDVIFKNCDLSNGNFEQASLYRVQFENCKLVGATFDDGYFKDVSFKNCQLNLANFNATKFPAVTFTDSRLSDVNCMESTLSPVHHLRFK</sequence>
<evidence type="ECO:0000313" key="1">
    <source>
        <dbReference type="EMBL" id="KRO29128.1"/>
    </source>
</evidence>